<dbReference type="KEGG" id="cot:CORT_0F02740"/>
<dbReference type="PANTHER" id="PTHR10728">
    <property type="entry name" value="CYTOSOLIC PHOSPHOLIPASE A2"/>
    <property type="match status" value="1"/>
</dbReference>
<keyword evidence="3" id="KW-0732">Signal</keyword>
<evidence type="ECO:0000256" key="3">
    <source>
        <dbReference type="ARBA" id="ARBA00022729"/>
    </source>
</evidence>
<gene>
    <name evidence="12" type="ORF">CORT_0F02740</name>
</gene>
<dbReference type="SMART" id="SM00022">
    <property type="entry name" value="PLAc"/>
    <property type="match status" value="1"/>
</dbReference>
<dbReference type="GeneID" id="14541456"/>
<dbReference type="InterPro" id="IPR002642">
    <property type="entry name" value="LysoPLipase_cat_dom"/>
</dbReference>
<dbReference type="Gene3D" id="3.40.1090.10">
    <property type="entry name" value="Cytosolic phospholipase A2 catalytic domain"/>
    <property type="match status" value="1"/>
</dbReference>
<evidence type="ECO:0000256" key="1">
    <source>
        <dbReference type="ARBA" id="ARBA00008780"/>
    </source>
</evidence>
<dbReference type="EC" id="3.1.1.5" evidence="2 10"/>
<evidence type="ECO:0000313" key="13">
    <source>
        <dbReference type="Proteomes" id="UP000005018"/>
    </source>
</evidence>
<dbReference type="Proteomes" id="UP000005018">
    <property type="component" value="Chromosome 6"/>
</dbReference>
<keyword evidence="13" id="KW-1185">Reference proteome</keyword>
<dbReference type="SUPFAM" id="SSF52151">
    <property type="entry name" value="FabD/lysophospholipase-like"/>
    <property type="match status" value="1"/>
</dbReference>
<dbReference type="OrthoDB" id="4084751at2759"/>
<dbReference type="GO" id="GO:0005576">
    <property type="term" value="C:extracellular region"/>
    <property type="evidence" value="ECO:0007669"/>
    <property type="project" value="TreeGrafter"/>
</dbReference>
<sequence>MTVLQCKFRQVLPPFTFPQSFANQTIAMLVLFSFLNLILASSSHGYAPVAVSCPSGQLTRSSLSGINPEEKKYVDNRYTSVAKPNLKAFLSGANLTDFDIDSFLDKANPTIGITFSGGGYRAQLSGAGQYAALDSRTNVVNGKGLGGVLQSASYISGLSGGAWLVGSLVSNNLISIDELINQNTLWQLQNSLIANGNNIPSNWDYWTSINDEVKGKREAGFDVSVTDVWAWALSYQLLTNSNYAGAEYTFSDVIDQPSYQHYQVPYPILVSVGREPGTSVINVNSTVFSLTSYEVGSEDPSLEAFVQTKYLGTRLDDGYPKNRSCINGFDNAGFFMGTSSSLFNGAVRRLNATQLPEFLGKLLDKFIYEPFERLDIDVANFNPNPFYKSQDAKTSIEKSETLYLVDGAEDGQQVPLVPLVRRNLSVIFAFDNSNDYLTWPDGTSLIKTYERQFSAQGKGSPFPYVPDQKTFRSLNLTSKPTFFGCNAKNLTSLTSDIYNVPLVIYTANRPYTYWSNTSTFRLEYSLEERNNMISNGFAATTRLNGTLDEEWDACVGCAIIRREQEKMGLEQTKQCSLCFERYCWDGTIYEGESIGDNFDDNGLTLDATYYNSKNVPGFYETGANLKRDEAVEAN</sequence>
<dbReference type="GO" id="GO:0005829">
    <property type="term" value="C:cytosol"/>
    <property type="evidence" value="ECO:0007669"/>
    <property type="project" value="TreeGrafter"/>
</dbReference>
<dbReference type="InterPro" id="IPR016035">
    <property type="entry name" value="Acyl_Trfase/lysoPLipase"/>
</dbReference>
<dbReference type="eggNOG" id="KOG1325">
    <property type="taxonomic scope" value="Eukaryota"/>
</dbReference>
<evidence type="ECO:0000259" key="11">
    <source>
        <dbReference type="PROSITE" id="PS51210"/>
    </source>
</evidence>
<dbReference type="PROSITE" id="PS51210">
    <property type="entry name" value="PLA2C"/>
    <property type="match status" value="1"/>
</dbReference>
<evidence type="ECO:0000256" key="5">
    <source>
        <dbReference type="ARBA" id="ARBA00022963"/>
    </source>
</evidence>
<dbReference type="PANTHER" id="PTHR10728:SF33">
    <property type="entry name" value="LYSOPHOSPHOLIPASE 1-RELATED"/>
    <property type="match status" value="1"/>
</dbReference>
<dbReference type="AlphaFoldDB" id="H8X8M3"/>
<dbReference type="EMBL" id="HE681724">
    <property type="protein sequence ID" value="CCG24498.1"/>
    <property type="molecule type" value="Genomic_DNA"/>
</dbReference>
<evidence type="ECO:0000256" key="10">
    <source>
        <dbReference type="RuleBase" id="RU362103"/>
    </source>
</evidence>
<name>H8X8M3_CANO9</name>
<dbReference type="GO" id="GO:0005886">
    <property type="term" value="C:plasma membrane"/>
    <property type="evidence" value="ECO:0007669"/>
    <property type="project" value="TreeGrafter"/>
</dbReference>
<feature type="domain" description="PLA2c" evidence="11">
    <location>
        <begin position="52"/>
        <end position="589"/>
    </location>
</feature>
<evidence type="ECO:0000256" key="4">
    <source>
        <dbReference type="ARBA" id="ARBA00022801"/>
    </source>
</evidence>
<keyword evidence="5 9" id="KW-0442">Lipid degradation</keyword>
<keyword evidence="7" id="KW-0325">Glycoprotein</keyword>
<evidence type="ECO:0000256" key="6">
    <source>
        <dbReference type="ARBA" id="ARBA00023098"/>
    </source>
</evidence>
<dbReference type="GO" id="GO:0004622">
    <property type="term" value="F:phosphatidylcholine lysophospholipase activity"/>
    <property type="evidence" value="ECO:0007669"/>
    <property type="project" value="UniProtKB-EC"/>
</dbReference>
<keyword evidence="6 9" id="KW-0443">Lipid metabolism</keyword>
<comment type="catalytic activity">
    <reaction evidence="10">
        <text>a 1-acyl-sn-glycero-3-phosphocholine + H2O = sn-glycerol 3-phosphocholine + a fatty acid + H(+)</text>
        <dbReference type="Rhea" id="RHEA:15177"/>
        <dbReference type="ChEBI" id="CHEBI:15377"/>
        <dbReference type="ChEBI" id="CHEBI:15378"/>
        <dbReference type="ChEBI" id="CHEBI:16870"/>
        <dbReference type="ChEBI" id="CHEBI:28868"/>
        <dbReference type="ChEBI" id="CHEBI:58168"/>
        <dbReference type="EC" id="3.1.1.5"/>
    </reaction>
</comment>
<comment type="similarity">
    <text evidence="1 10">Belongs to the lysophospholipase family.</text>
</comment>
<evidence type="ECO:0000256" key="7">
    <source>
        <dbReference type="ARBA" id="ARBA00023180"/>
    </source>
</evidence>
<dbReference type="GO" id="GO:0005783">
    <property type="term" value="C:endoplasmic reticulum"/>
    <property type="evidence" value="ECO:0007669"/>
    <property type="project" value="TreeGrafter"/>
</dbReference>
<proteinExistence type="inferred from homology"/>
<evidence type="ECO:0000256" key="9">
    <source>
        <dbReference type="PROSITE-ProRule" id="PRU00555"/>
    </source>
</evidence>
<dbReference type="GO" id="GO:0004623">
    <property type="term" value="F:phospholipase A2 activity"/>
    <property type="evidence" value="ECO:0007669"/>
    <property type="project" value="TreeGrafter"/>
</dbReference>
<reference evidence="12 13" key="1">
    <citation type="journal article" date="2012" name="PLoS ONE">
        <title>Sequence and analysis of the genome of the pathogenic yeast Candida orthopsilosis.</title>
        <authorList>
            <person name="Riccombeni A."/>
            <person name="Vidanes G."/>
            <person name="Proux-Wera E."/>
            <person name="Wolfe K.H."/>
            <person name="Butler G."/>
        </authorList>
    </citation>
    <scope>NUCLEOTIDE SEQUENCE [LARGE SCALE GENOMIC DNA]</scope>
    <source>
        <strain evidence="12 13">Co 90-125</strain>
    </source>
</reference>
<evidence type="ECO:0000256" key="8">
    <source>
        <dbReference type="ARBA" id="ARBA00059407"/>
    </source>
</evidence>
<dbReference type="Pfam" id="PF01735">
    <property type="entry name" value="PLA2_B"/>
    <property type="match status" value="1"/>
</dbReference>
<keyword evidence="4 9" id="KW-0378">Hydrolase</keyword>
<evidence type="ECO:0000256" key="2">
    <source>
        <dbReference type="ARBA" id="ARBA00013274"/>
    </source>
</evidence>
<protein>
    <recommendedName>
        <fullName evidence="2 10">Lysophospholipase</fullName>
        <ecNumber evidence="2 10">3.1.1.5</ecNumber>
    </recommendedName>
</protein>
<evidence type="ECO:0000313" key="12">
    <source>
        <dbReference type="EMBL" id="CCG24498.1"/>
    </source>
</evidence>
<organism evidence="12 13">
    <name type="scientific">Candida orthopsilosis (strain 90-125)</name>
    <name type="common">Yeast</name>
    <dbReference type="NCBI Taxonomy" id="1136231"/>
    <lineage>
        <taxon>Eukaryota</taxon>
        <taxon>Fungi</taxon>
        <taxon>Dikarya</taxon>
        <taxon>Ascomycota</taxon>
        <taxon>Saccharomycotina</taxon>
        <taxon>Pichiomycetes</taxon>
        <taxon>Debaryomycetaceae</taxon>
        <taxon>Candida/Lodderomyces clade</taxon>
        <taxon>Candida</taxon>
    </lineage>
</organism>
<dbReference type="RefSeq" id="XP_003870627.1">
    <property type="nucleotide sequence ID" value="XM_003870578.1"/>
</dbReference>
<accession>H8X8M3</accession>
<dbReference type="FunFam" id="3.40.1090.10:FF:000010">
    <property type="entry name" value="Lysophospholipase"/>
    <property type="match status" value="1"/>
</dbReference>
<comment type="function">
    <text evidence="8">Catalyzes the release of fatty acids from lysophospholipids. Phospholipase B may well contribute to pathogenicity by abetting the fungus in damaging and traversing host cell membranes, processes which likely increase the rapidity of disseminated infection.</text>
</comment>
<dbReference type="HOGENOM" id="CLU_014602_0_1_1"/>
<dbReference type="GO" id="GO:0046475">
    <property type="term" value="P:glycerophospholipid catabolic process"/>
    <property type="evidence" value="ECO:0007669"/>
    <property type="project" value="TreeGrafter"/>
</dbReference>